<reference evidence="2" key="2">
    <citation type="submission" date="2025-08" db="UniProtKB">
        <authorList>
            <consortium name="RefSeq"/>
        </authorList>
    </citation>
    <scope>IDENTIFICATION</scope>
    <source>
        <tissue evidence="2">Leaf</tissue>
    </source>
</reference>
<gene>
    <name evidence="2" type="primary">LOC107771921</name>
</gene>
<dbReference type="RefSeq" id="XP_075094854.1">
    <property type="nucleotide sequence ID" value="XM_075238753.1"/>
</dbReference>
<protein>
    <submittedName>
        <fullName evidence="2">ABC transporter G family member 1 isoform X2</fullName>
    </submittedName>
</protein>
<evidence type="ECO:0000313" key="2">
    <source>
        <dbReference type="RefSeq" id="XP_075094854.1"/>
    </source>
</evidence>
<dbReference type="Proteomes" id="UP000790787">
    <property type="component" value="Chromosome 19"/>
</dbReference>
<keyword evidence="1" id="KW-1185">Reference proteome</keyword>
<proteinExistence type="predicted"/>
<accession>A0AC58TCC3</accession>
<organism evidence="1 2">
    <name type="scientific">Nicotiana tabacum</name>
    <name type="common">Common tobacco</name>
    <dbReference type="NCBI Taxonomy" id="4097"/>
    <lineage>
        <taxon>Eukaryota</taxon>
        <taxon>Viridiplantae</taxon>
        <taxon>Streptophyta</taxon>
        <taxon>Embryophyta</taxon>
        <taxon>Tracheophyta</taxon>
        <taxon>Spermatophyta</taxon>
        <taxon>Magnoliopsida</taxon>
        <taxon>eudicotyledons</taxon>
        <taxon>Gunneridae</taxon>
        <taxon>Pentapetalae</taxon>
        <taxon>asterids</taxon>
        <taxon>lamiids</taxon>
        <taxon>Solanales</taxon>
        <taxon>Solanaceae</taxon>
        <taxon>Nicotianoideae</taxon>
        <taxon>Nicotianeae</taxon>
        <taxon>Nicotiana</taxon>
    </lineage>
</organism>
<sequence length="624" mass="69055">MASVNLEMPPMEYETRTGMQEAELNAVKGQMGSKTRGVSLTWNDLWVTVSTRKSGRKAILQGLTGYARPSELLAVMGPSGCGKSTFLDALAGRLDFSTRQSGDILINGHKQKLSYGTSAYLTQDETLLATLTVKEAVYYSAQLQLPDSMTKSEKIQIAEQTIKEMGLQDAMNTRIGGWGNKGISGGEKRRLSICMEILTRPKLLFLDEPTSGLDSAASYYVMSGISRQKEGRTIIASIHQPSAEVFNLFHSLCLLSSGRIVYFGPASAAIQFFARNGFPCPTLQNPSDHFLKTINKDFDEDIEQGSAGRIPTEEVIDLLVNSYKSSEEYHEVQNQVAEICQQGGEILEKRSHANFTTQSLVLTRRSSVNMFRDLGYYWMRFATYVAIALGLGSIYYDLGSNYRSIEERGLMVAFVVSFMTFMTVGGFPSFVEDMKVFQRENLNGHYGCCTFVIGNTLSSIPYLLLISFVPGAIAYLLSGFQNGFGHFIYFALVLFTSMMIVESLMMNVAAIVPNFLMGIVAGAGIQGLQILSGGYFQLPNDLFGNNRTMSGEDILRERWEAEMAYSKWIDLAILVSTLILYRLVFLLIIKTNEKVVHARKASTSVLSNRSSQIMANSLPASPLH</sequence>
<name>A0AC58TCC3_TOBAC</name>
<reference evidence="1" key="1">
    <citation type="journal article" date="2014" name="Nat. Commun.">
        <title>The tobacco genome sequence and its comparison with those of tomato and potato.</title>
        <authorList>
            <person name="Sierro N."/>
            <person name="Battey J.N."/>
            <person name="Ouadi S."/>
            <person name="Bakaher N."/>
            <person name="Bovet L."/>
            <person name="Willig A."/>
            <person name="Goepfert S."/>
            <person name="Peitsch M.C."/>
            <person name="Ivanov N.V."/>
        </authorList>
    </citation>
    <scope>NUCLEOTIDE SEQUENCE [LARGE SCALE GENOMIC DNA]</scope>
</reference>
<evidence type="ECO:0000313" key="1">
    <source>
        <dbReference type="Proteomes" id="UP000790787"/>
    </source>
</evidence>